<keyword evidence="1" id="KW-0472">Membrane</keyword>
<evidence type="ECO:0000313" key="3">
    <source>
        <dbReference type="Proteomes" id="UP001163828"/>
    </source>
</evidence>
<feature type="transmembrane region" description="Helical" evidence="1">
    <location>
        <begin position="277"/>
        <end position="300"/>
    </location>
</feature>
<evidence type="ECO:0000313" key="2">
    <source>
        <dbReference type="EMBL" id="KAJ3991211.1"/>
    </source>
</evidence>
<sequence length="349" mass="37965">MSDTSQDSVFLVHVGQVIYWNVSSLIVTCIAYGFNLLAGSIAVYLFVKNGTRGVARKALLTLTLVIMLSTTWDVINRAGLYLTQIDYILMRPLSGGILAQAVAANQATVPYEYVDGWPVTINLLIGDGIVSWRAWAIYPHNILVRGLLIILMLANTGACFALAIFLFNAVNISDVIMEDVNPSGQTHSLAMDTASVWVSLGVNAFATSIVALKMFRHRRSVRIISRKGSMTSVEKLLLFLVESGSAFCAFQLLFAIFDTLNLYQTTTTDSSIQITTLILYSIFNGFTVLYPLAVIIMVSLNSSVIEASIHMQSSPGPLDSPPIRMDTKVSTMQFASGPTSSATHTSITL</sequence>
<keyword evidence="3" id="KW-1185">Reference proteome</keyword>
<organism evidence="2 3">
    <name type="scientific">Lentinula boryana</name>
    <dbReference type="NCBI Taxonomy" id="40481"/>
    <lineage>
        <taxon>Eukaryota</taxon>
        <taxon>Fungi</taxon>
        <taxon>Dikarya</taxon>
        <taxon>Basidiomycota</taxon>
        <taxon>Agaricomycotina</taxon>
        <taxon>Agaricomycetes</taxon>
        <taxon>Agaricomycetidae</taxon>
        <taxon>Agaricales</taxon>
        <taxon>Marasmiineae</taxon>
        <taxon>Omphalotaceae</taxon>
        <taxon>Lentinula</taxon>
    </lineage>
</organism>
<proteinExistence type="predicted"/>
<feature type="transmembrane region" description="Helical" evidence="1">
    <location>
        <begin position="194"/>
        <end position="215"/>
    </location>
</feature>
<reference evidence="2" key="1">
    <citation type="submission" date="2022-08" db="EMBL/GenBank/DDBJ databases">
        <authorList>
            <consortium name="DOE Joint Genome Institute"/>
            <person name="Min B."/>
            <person name="Riley R."/>
            <person name="Sierra-Patev S."/>
            <person name="Naranjo-Ortiz M."/>
            <person name="Looney B."/>
            <person name="Konkel Z."/>
            <person name="Slot J.C."/>
            <person name="Sakamoto Y."/>
            <person name="Steenwyk J.L."/>
            <person name="Rokas A."/>
            <person name="Carro J."/>
            <person name="Camarero S."/>
            <person name="Ferreira P."/>
            <person name="Molpeceres G."/>
            <person name="Ruiz-Duenas F.J."/>
            <person name="Serrano A."/>
            <person name="Henrissat B."/>
            <person name="Drula E."/>
            <person name="Hughes K.W."/>
            <person name="Mata J.L."/>
            <person name="Ishikawa N.K."/>
            <person name="Vargas-Isla R."/>
            <person name="Ushijima S."/>
            <person name="Smith C.A."/>
            <person name="Ahrendt S."/>
            <person name="Andreopoulos W."/>
            <person name="He G."/>
            <person name="Labutti K."/>
            <person name="Lipzen A."/>
            <person name="Ng V."/>
            <person name="Sandor L."/>
            <person name="Barry K."/>
            <person name="Martinez A.T."/>
            <person name="Xiao Y."/>
            <person name="Gibbons J.G."/>
            <person name="Terashima K."/>
            <person name="Hibbett D.S."/>
            <person name="Grigoriev I.V."/>
        </authorList>
    </citation>
    <scope>NUCLEOTIDE SEQUENCE</scope>
    <source>
        <strain evidence="2">TFB10827</strain>
    </source>
</reference>
<protein>
    <submittedName>
        <fullName evidence="2">Uncharacterized protein</fullName>
    </submittedName>
</protein>
<feature type="transmembrane region" description="Helical" evidence="1">
    <location>
        <begin position="20"/>
        <end position="46"/>
    </location>
</feature>
<accession>A0ABQ8PXW8</accession>
<comment type="caution">
    <text evidence="2">The sequence shown here is derived from an EMBL/GenBank/DDBJ whole genome shotgun (WGS) entry which is preliminary data.</text>
</comment>
<keyword evidence="1" id="KW-0812">Transmembrane</keyword>
<dbReference type="EMBL" id="MU791113">
    <property type="protein sequence ID" value="KAJ3991211.1"/>
    <property type="molecule type" value="Genomic_DNA"/>
</dbReference>
<feature type="transmembrane region" description="Helical" evidence="1">
    <location>
        <begin position="236"/>
        <end position="257"/>
    </location>
</feature>
<dbReference type="Proteomes" id="UP001163828">
    <property type="component" value="Unassembled WGS sequence"/>
</dbReference>
<name>A0ABQ8PXW8_9AGAR</name>
<keyword evidence="1" id="KW-1133">Transmembrane helix</keyword>
<evidence type="ECO:0000256" key="1">
    <source>
        <dbReference type="SAM" id="Phobius"/>
    </source>
</evidence>
<feature type="transmembrane region" description="Helical" evidence="1">
    <location>
        <begin position="147"/>
        <end position="167"/>
    </location>
</feature>
<gene>
    <name evidence="2" type="ORF">F5050DRAFT_1716274</name>
</gene>